<gene>
    <name evidence="1" type="ORF">M9H77_35866</name>
</gene>
<dbReference type="Proteomes" id="UP001060085">
    <property type="component" value="Linkage Group LG08"/>
</dbReference>
<reference evidence="2" key="1">
    <citation type="journal article" date="2023" name="Nat. Plants">
        <title>Single-cell RNA sequencing provides a high-resolution roadmap for understanding the multicellular compartmentation of specialized metabolism.</title>
        <authorList>
            <person name="Sun S."/>
            <person name="Shen X."/>
            <person name="Li Y."/>
            <person name="Li Y."/>
            <person name="Wang S."/>
            <person name="Li R."/>
            <person name="Zhang H."/>
            <person name="Shen G."/>
            <person name="Guo B."/>
            <person name="Wei J."/>
            <person name="Xu J."/>
            <person name="St-Pierre B."/>
            <person name="Chen S."/>
            <person name="Sun C."/>
        </authorList>
    </citation>
    <scope>NUCLEOTIDE SEQUENCE [LARGE SCALE GENOMIC DNA]</scope>
</reference>
<name>A0ACB9ZRH6_CATRO</name>
<sequence length="111" mass="12975">MEVTVGTTHIGNLSLIKNIKHLHSAKISNGSSGWNFNRELKMLDMKLSRTINFGINSFVTTSFSFNFIEVGQDIYIYIYMQQFYHMFHSWQSKELLPYRLLHCRPVGSKHC</sequence>
<keyword evidence="2" id="KW-1185">Reference proteome</keyword>
<evidence type="ECO:0000313" key="1">
    <source>
        <dbReference type="EMBL" id="KAI5649861.1"/>
    </source>
</evidence>
<dbReference type="EMBL" id="CM044708">
    <property type="protein sequence ID" value="KAI5649861.1"/>
    <property type="molecule type" value="Genomic_DNA"/>
</dbReference>
<organism evidence="1 2">
    <name type="scientific">Catharanthus roseus</name>
    <name type="common">Madagascar periwinkle</name>
    <name type="synonym">Vinca rosea</name>
    <dbReference type="NCBI Taxonomy" id="4058"/>
    <lineage>
        <taxon>Eukaryota</taxon>
        <taxon>Viridiplantae</taxon>
        <taxon>Streptophyta</taxon>
        <taxon>Embryophyta</taxon>
        <taxon>Tracheophyta</taxon>
        <taxon>Spermatophyta</taxon>
        <taxon>Magnoliopsida</taxon>
        <taxon>eudicotyledons</taxon>
        <taxon>Gunneridae</taxon>
        <taxon>Pentapetalae</taxon>
        <taxon>asterids</taxon>
        <taxon>lamiids</taxon>
        <taxon>Gentianales</taxon>
        <taxon>Apocynaceae</taxon>
        <taxon>Rauvolfioideae</taxon>
        <taxon>Vinceae</taxon>
        <taxon>Catharanthinae</taxon>
        <taxon>Catharanthus</taxon>
    </lineage>
</organism>
<protein>
    <submittedName>
        <fullName evidence="1">Uncharacterized protein</fullName>
    </submittedName>
</protein>
<proteinExistence type="predicted"/>
<accession>A0ACB9ZRH6</accession>
<comment type="caution">
    <text evidence="1">The sequence shown here is derived from an EMBL/GenBank/DDBJ whole genome shotgun (WGS) entry which is preliminary data.</text>
</comment>
<evidence type="ECO:0000313" key="2">
    <source>
        <dbReference type="Proteomes" id="UP001060085"/>
    </source>
</evidence>